<evidence type="ECO:0000313" key="3">
    <source>
        <dbReference type="EMBL" id="RPB27113.1"/>
    </source>
</evidence>
<sequence length="242" mass="27015">MNSSPHLLSPGPRRSVTPSTPPRQPPPRSPLSNWKQNRDQRSHSSQAPSFQHHDMNPPPQLYPSTPPLQNKGKDRAASPNEQQQLAPSKSSVLDNQMEKFHFDEFRARFDAVMQTHMARDKELVDEYKRVVQSSQRREKQITSLQQKEDELETYRREGQAAVQDIQSILERIGAMASPRAPSRQGNNSIQNSNTSQAPRPATRNAGPGGYRTAQQQQPQHRLGRGFIGSKVAGGNVGGNMGN</sequence>
<feature type="compositionally biased region" description="Low complexity" evidence="2">
    <location>
        <begin position="9"/>
        <end position="18"/>
    </location>
</feature>
<feature type="region of interest" description="Disordered" evidence="2">
    <location>
        <begin position="1"/>
        <end position="94"/>
    </location>
</feature>
<feature type="region of interest" description="Disordered" evidence="2">
    <location>
        <begin position="174"/>
        <end position="242"/>
    </location>
</feature>
<name>A0A3N4LW28_9PEZI</name>
<feature type="coiled-coil region" evidence="1">
    <location>
        <begin position="137"/>
        <end position="164"/>
    </location>
</feature>
<dbReference type="EMBL" id="ML121532">
    <property type="protein sequence ID" value="RPB27113.1"/>
    <property type="molecule type" value="Genomic_DNA"/>
</dbReference>
<feature type="compositionally biased region" description="Polar residues" evidence="2">
    <location>
        <begin position="79"/>
        <end position="94"/>
    </location>
</feature>
<proteinExistence type="predicted"/>
<protein>
    <submittedName>
        <fullName evidence="3">Uncharacterized protein</fullName>
    </submittedName>
</protein>
<reference evidence="3 4" key="1">
    <citation type="journal article" date="2018" name="Nat. Ecol. Evol.">
        <title>Pezizomycetes genomes reveal the molecular basis of ectomycorrhizal truffle lifestyle.</title>
        <authorList>
            <person name="Murat C."/>
            <person name="Payen T."/>
            <person name="Noel B."/>
            <person name="Kuo A."/>
            <person name="Morin E."/>
            <person name="Chen J."/>
            <person name="Kohler A."/>
            <person name="Krizsan K."/>
            <person name="Balestrini R."/>
            <person name="Da Silva C."/>
            <person name="Montanini B."/>
            <person name="Hainaut M."/>
            <person name="Levati E."/>
            <person name="Barry K.W."/>
            <person name="Belfiori B."/>
            <person name="Cichocki N."/>
            <person name="Clum A."/>
            <person name="Dockter R.B."/>
            <person name="Fauchery L."/>
            <person name="Guy J."/>
            <person name="Iotti M."/>
            <person name="Le Tacon F."/>
            <person name="Lindquist E.A."/>
            <person name="Lipzen A."/>
            <person name="Malagnac F."/>
            <person name="Mello A."/>
            <person name="Molinier V."/>
            <person name="Miyauchi S."/>
            <person name="Poulain J."/>
            <person name="Riccioni C."/>
            <person name="Rubini A."/>
            <person name="Sitrit Y."/>
            <person name="Splivallo R."/>
            <person name="Traeger S."/>
            <person name="Wang M."/>
            <person name="Zifcakova L."/>
            <person name="Wipf D."/>
            <person name="Zambonelli A."/>
            <person name="Paolocci F."/>
            <person name="Nowrousian M."/>
            <person name="Ottonello S."/>
            <person name="Baldrian P."/>
            <person name="Spatafora J.W."/>
            <person name="Henrissat B."/>
            <person name="Nagy L.G."/>
            <person name="Aury J.M."/>
            <person name="Wincker P."/>
            <person name="Grigoriev I.V."/>
            <person name="Bonfante P."/>
            <person name="Martin F.M."/>
        </authorList>
    </citation>
    <scope>NUCLEOTIDE SEQUENCE [LARGE SCALE GENOMIC DNA]</scope>
    <source>
        <strain evidence="3 4">ATCC MYA-4762</strain>
    </source>
</reference>
<evidence type="ECO:0000256" key="1">
    <source>
        <dbReference type="SAM" id="Coils"/>
    </source>
</evidence>
<feature type="compositionally biased region" description="Pro residues" evidence="2">
    <location>
        <begin position="19"/>
        <end position="29"/>
    </location>
</feature>
<organism evidence="3 4">
    <name type="scientific">Terfezia boudieri ATCC MYA-4762</name>
    <dbReference type="NCBI Taxonomy" id="1051890"/>
    <lineage>
        <taxon>Eukaryota</taxon>
        <taxon>Fungi</taxon>
        <taxon>Dikarya</taxon>
        <taxon>Ascomycota</taxon>
        <taxon>Pezizomycotina</taxon>
        <taxon>Pezizomycetes</taxon>
        <taxon>Pezizales</taxon>
        <taxon>Pezizaceae</taxon>
        <taxon>Terfezia</taxon>
    </lineage>
</organism>
<dbReference type="Proteomes" id="UP000267821">
    <property type="component" value="Unassembled WGS sequence"/>
</dbReference>
<feature type="compositionally biased region" description="Polar residues" evidence="2">
    <location>
        <begin position="183"/>
        <end position="197"/>
    </location>
</feature>
<keyword evidence="4" id="KW-1185">Reference proteome</keyword>
<evidence type="ECO:0000313" key="4">
    <source>
        <dbReference type="Proteomes" id="UP000267821"/>
    </source>
</evidence>
<gene>
    <name evidence="3" type="ORF">L211DRAFT_846664</name>
</gene>
<feature type="compositionally biased region" description="Pro residues" evidence="2">
    <location>
        <begin position="56"/>
        <end position="66"/>
    </location>
</feature>
<dbReference type="OrthoDB" id="5399121at2759"/>
<keyword evidence="1" id="KW-0175">Coiled coil</keyword>
<evidence type="ECO:0000256" key="2">
    <source>
        <dbReference type="SAM" id="MobiDB-lite"/>
    </source>
</evidence>
<dbReference type="AlphaFoldDB" id="A0A3N4LW28"/>
<dbReference type="InParanoid" id="A0A3N4LW28"/>
<accession>A0A3N4LW28</accession>